<dbReference type="PANTHER" id="PTHR28309:SF1">
    <property type="entry name" value="REQUIRED FOR EXCISION 1-B DOMAIN-CONTAINING PROTEIN"/>
    <property type="match status" value="1"/>
</dbReference>
<dbReference type="AlphaFoldDB" id="A0A7M7JXI7"/>
<dbReference type="RefSeq" id="XP_022658598.1">
    <property type="nucleotide sequence ID" value="XM_022802863.1"/>
</dbReference>
<evidence type="ECO:0000313" key="2">
    <source>
        <dbReference type="Proteomes" id="UP000594260"/>
    </source>
</evidence>
<evidence type="ECO:0000313" key="1">
    <source>
        <dbReference type="EnsemblMetazoa" id="XP_022658598"/>
    </source>
</evidence>
<accession>A0A7M7JXI7</accession>
<proteinExistence type="predicted"/>
<protein>
    <submittedName>
        <fullName evidence="1">Uncharacterized protein</fullName>
    </submittedName>
</protein>
<dbReference type="Proteomes" id="UP000594260">
    <property type="component" value="Unplaced"/>
</dbReference>
<dbReference type="PANTHER" id="PTHR28309">
    <property type="entry name" value="REQUIRED FOR EXCISION 1-B DOMAIN-CONTAINING PROTEIN"/>
    <property type="match status" value="1"/>
</dbReference>
<dbReference type="OrthoDB" id="434723at2759"/>
<dbReference type="OMA" id="MAMASCP"/>
<dbReference type="InterPro" id="IPR039491">
    <property type="entry name" value="REX1-B"/>
</dbReference>
<name>A0A7M7JXI7_VARDE</name>
<dbReference type="EnsemblMetazoa" id="XM_022802863">
    <property type="protein sequence ID" value="XP_022658598"/>
    <property type="gene ID" value="LOC111249252"/>
</dbReference>
<dbReference type="InParanoid" id="A0A7M7JXI7"/>
<keyword evidence="2" id="KW-1185">Reference proteome</keyword>
<dbReference type="Pfam" id="PF14966">
    <property type="entry name" value="DNA_repr_REX1B"/>
    <property type="match status" value="1"/>
</dbReference>
<sequence>MLLDVAEGDVISLLKKLKALQEERAYTYNLFHEGHKLYLASGPNYNFTKFRQLVHDVTQEFKRISEGVIALEAKLRPVNPKLVRVIQHLQEAEKAKLQLTARQQLAMQRLQDQPDQEEEIREELMQIRSGLNSVCETITDCCEEAKYAMHDYMNQDDCKEQVHINSRERHRVNSYVPV</sequence>
<organism evidence="1 2">
    <name type="scientific">Varroa destructor</name>
    <name type="common">Honeybee mite</name>
    <dbReference type="NCBI Taxonomy" id="109461"/>
    <lineage>
        <taxon>Eukaryota</taxon>
        <taxon>Metazoa</taxon>
        <taxon>Ecdysozoa</taxon>
        <taxon>Arthropoda</taxon>
        <taxon>Chelicerata</taxon>
        <taxon>Arachnida</taxon>
        <taxon>Acari</taxon>
        <taxon>Parasitiformes</taxon>
        <taxon>Mesostigmata</taxon>
        <taxon>Gamasina</taxon>
        <taxon>Dermanyssoidea</taxon>
        <taxon>Varroidae</taxon>
        <taxon>Varroa</taxon>
    </lineage>
</organism>
<dbReference type="GeneID" id="111249252"/>
<reference evidence="1" key="1">
    <citation type="submission" date="2021-01" db="UniProtKB">
        <authorList>
            <consortium name="EnsemblMetazoa"/>
        </authorList>
    </citation>
    <scope>IDENTIFICATION</scope>
</reference>
<dbReference type="KEGG" id="vde:111249252"/>